<dbReference type="PANTHER" id="PTHR43861:SF3">
    <property type="entry name" value="PUTATIVE (AFU_ORTHOLOGUE AFUA_2G14390)-RELATED"/>
    <property type="match status" value="1"/>
</dbReference>
<organism evidence="3">
    <name type="scientific">uncultured bacterium contig00004</name>
    <dbReference type="NCBI Taxonomy" id="1181496"/>
    <lineage>
        <taxon>Bacteria</taxon>
        <taxon>environmental samples</taxon>
    </lineage>
</organism>
<dbReference type="EMBL" id="JQ844164">
    <property type="protein sequence ID" value="AGS51546.1"/>
    <property type="molecule type" value="Genomic_DNA"/>
</dbReference>
<dbReference type="PANTHER" id="PTHR43861">
    <property type="entry name" value="TRANS-ACONITATE 2-METHYLTRANSFERASE-RELATED"/>
    <property type="match status" value="1"/>
</dbReference>
<keyword evidence="1 3" id="KW-0808">Transferase</keyword>
<dbReference type="GO" id="GO:0008168">
    <property type="term" value="F:methyltransferase activity"/>
    <property type="evidence" value="ECO:0007669"/>
    <property type="project" value="UniProtKB-KW"/>
</dbReference>
<dbReference type="AlphaFoldDB" id="A0A806KAC7"/>
<protein>
    <submittedName>
        <fullName evidence="3">Methyltransferase</fullName>
        <ecNumber evidence="3">2.1.1.-</ecNumber>
    </submittedName>
</protein>
<evidence type="ECO:0000256" key="1">
    <source>
        <dbReference type="ARBA" id="ARBA00022679"/>
    </source>
</evidence>
<dbReference type="InterPro" id="IPR029063">
    <property type="entry name" value="SAM-dependent_MTases_sf"/>
</dbReference>
<name>A0A806KAC7_9BACT</name>
<proteinExistence type="predicted"/>
<accession>A0A806KAC7</accession>
<dbReference type="CDD" id="cd02440">
    <property type="entry name" value="AdoMet_MTases"/>
    <property type="match status" value="1"/>
</dbReference>
<evidence type="ECO:0000313" key="3">
    <source>
        <dbReference type="EMBL" id="AGS51546.1"/>
    </source>
</evidence>
<sequence>MDLQGFDHVAKDYDYFISAFYGNSNDFEAFHISLAEEYGKDGILDIACGTGALTIPLAKAGYDITALDLSALMIEEMKKKLQKENLHVDVFTANMSDFNINRRFSLAIIARTGFMYLLTAKEQKQALLNIREHLTDGGVLTLNTFQPNPVEQAENMNVSIDEYHFCAEYINHEGKRECISRLTAYDYITQVMHGSWKFETFDGHGNVSDTRICTQTTRHTYRQEMEYLFELCGYEILDVYNNYCREAAKENFIWVVKKIT</sequence>
<keyword evidence="3" id="KW-0489">Methyltransferase</keyword>
<evidence type="ECO:0000259" key="2">
    <source>
        <dbReference type="Pfam" id="PF13649"/>
    </source>
</evidence>
<dbReference type="EC" id="2.1.1.-" evidence="3"/>
<dbReference type="InterPro" id="IPR041698">
    <property type="entry name" value="Methyltransf_25"/>
</dbReference>
<dbReference type="GO" id="GO:0032259">
    <property type="term" value="P:methylation"/>
    <property type="evidence" value="ECO:0007669"/>
    <property type="project" value="UniProtKB-KW"/>
</dbReference>
<feature type="domain" description="Methyltransferase" evidence="2">
    <location>
        <begin position="43"/>
        <end position="138"/>
    </location>
</feature>
<dbReference type="Pfam" id="PF13649">
    <property type="entry name" value="Methyltransf_25"/>
    <property type="match status" value="1"/>
</dbReference>
<reference evidence="3" key="1">
    <citation type="submission" date="2012-03" db="EMBL/GenBank/DDBJ databases">
        <title>Functional metagenomics reveals considerable lignocellulase gene clusters in the gut microbiome of a wood-feeding higher termite.</title>
        <authorList>
            <person name="Liu N."/>
        </authorList>
    </citation>
    <scope>NUCLEOTIDE SEQUENCE</scope>
</reference>
<dbReference type="Gene3D" id="2.20.25.110">
    <property type="entry name" value="S-adenosyl-L-methionine-dependent methyltransferases"/>
    <property type="match status" value="1"/>
</dbReference>
<dbReference type="Gene3D" id="3.40.50.150">
    <property type="entry name" value="Vaccinia Virus protein VP39"/>
    <property type="match status" value="1"/>
</dbReference>
<dbReference type="SUPFAM" id="SSF53335">
    <property type="entry name" value="S-adenosyl-L-methionine-dependent methyltransferases"/>
    <property type="match status" value="1"/>
</dbReference>